<proteinExistence type="predicted"/>
<name>A0A0V0YKL1_TRIPS</name>
<dbReference type="Proteomes" id="UP000054815">
    <property type="component" value="Unassembled WGS sequence"/>
</dbReference>
<evidence type="ECO:0000313" key="2">
    <source>
        <dbReference type="Proteomes" id="UP000054815"/>
    </source>
</evidence>
<dbReference type="EMBL" id="JYDU01000007">
    <property type="protein sequence ID" value="KRY00625.1"/>
    <property type="molecule type" value="Genomic_DNA"/>
</dbReference>
<dbReference type="AlphaFoldDB" id="A0A0V0YKL1"/>
<comment type="caution">
    <text evidence="1">The sequence shown here is derived from an EMBL/GenBank/DDBJ whole genome shotgun (WGS) entry which is preliminary data.</text>
</comment>
<gene>
    <name evidence="1" type="ORF">T4E_6171</name>
</gene>
<organism evidence="1 2">
    <name type="scientific">Trichinella pseudospiralis</name>
    <name type="common">Parasitic roundworm</name>
    <dbReference type="NCBI Taxonomy" id="6337"/>
    <lineage>
        <taxon>Eukaryota</taxon>
        <taxon>Metazoa</taxon>
        <taxon>Ecdysozoa</taxon>
        <taxon>Nematoda</taxon>
        <taxon>Enoplea</taxon>
        <taxon>Dorylaimia</taxon>
        <taxon>Trichinellida</taxon>
        <taxon>Trichinellidae</taxon>
        <taxon>Trichinella</taxon>
    </lineage>
</organism>
<accession>A0A0V0YKL1</accession>
<evidence type="ECO:0000313" key="1">
    <source>
        <dbReference type="EMBL" id="KRY00625.1"/>
    </source>
</evidence>
<reference evidence="1 2" key="1">
    <citation type="submission" date="2015-01" db="EMBL/GenBank/DDBJ databases">
        <title>Evolution of Trichinella species and genotypes.</title>
        <authorList>
            <person name="Korhonen P.K."/>
            <person name="Edoardo P."/>
            <person name="Giuseppe L.R."/>
            <person name="Gasser R.B."/>
        </authorList>
    </citation>
    <scope>NUCLEOTIDE SEQUENCE [LARGE SCALE GENOMIC DNA]</scope>
    <source>
        <strain evidence="1">ISS141</strain>
    </source>
</reference>
<sequence length="66" mass="7429">MENAKSIFCSSEQITIKILEMNLKILWLAEAALVDLESELTFATNVSVVKLLFQVKAAQKFPEQDV</sequence>
<protein>
    <submittedName>
        <fullName evidence="1">Uncharacterized protein</fullName>
    </submittedName>
</protein>